<protein>
    <recommendedName>
        <fullName evidence="3">DUF1990 domain-containing protein</fullName>
    </recommendedName>
</protein>
<comment type="caution">
    <text evidence="1">The sequence shown here is derived from an EMBL/GenBank/DDBJ whole genome shotgun (WGS) entry which is preliminary data.</text>
</comment>
<evidence type="ECO:0000313" key="1">
    <source>
        <dbReference type="EMBL" id="GCD40901.1"/>
    </source>
</evidence>
<dbReference type="SUPFAM" id="SSF55961">
    <property type="entry name" value="Bet v1-like"/>
    <property type="match status" value="1"/>
</dbReference>
<evidence type="ECO:0000313" key="2">
    <source>
        <dbReference type="Proteomes" id="UP000286746"/>
    </source>
</evidence>
<gene>
    <name evidence="1" type="ORF">GKJPGBOP_00554</name>
</gene>
<sequence length="219" mass="24363">MVAAAAYGVVARPRLLTWGATHAEATGDWPGDDLVPGYASGSTMATTLPGPPERVWPWLVQMGCNRGGWYSFDRLDNAGRPSADRIVARWQGLKEGQRLAAVPDGGVWFTAALVEPERTLVLRMSVELPSGHPFDARFGPLSGGYTDSVWGFHLRRTAENGTRLVVRTRGRSRPRWLTRPLDLVLWEPVHLIMQLRQFRNLRARVSGEPRVRDEATAAR</sequence>
<keyword evidence="2" id="KW-1185">Reference proteome</keyword>
<accession>A0A401VV38</accession>
<proteinExistence type="predicted"/>
<dbReference type="Proteomes" id="UP000286746">
    <property type="component" value="Unassembled WGS sequence"/>
</dbReference>
<organism evidence="1 2">
    <name type="scientific">Streptomyces paromomycinus</name>
    <name type="common">Streptomyces rimosus subsp. paromomycinus</name>
    <dbReference type="NCBI Taxonomy" id="92743"/>
    <lineage>
        <taxon>Bacteria</taxon>
        <taxon>Bacillati</taxon>
        <taxon>Actinomycetota</taxon>
        <taxon>Actinomycetes</taxon>
        <taxon>Kitasatosporales</taxon>
        <taxon>Streptomycetaceae</taxon>
        <taxon>Streptomyces</taxon>
    </lineage>
</organism>
<evidence type="ECO:0008006" key="3">
    <source>
        <dbReference type="Google" id="ProtNLM"/>
    </source>
</evidence>
<reference evidence="1 2" key="1">
    <citation type="submission" date="2018-11" db="EMBL/GenBank/DDBJ databases">
        <title>Whole genome sequence of Streptomyces paromomycinus NBRC 15454(T).</title>
        <authorList>
            <person name="Komaki H."/>
            <person name="Tamura T."/>
        </authorList>
    </citation>
    <scope>NUCLEOTIDE SEQUENCE [LARGE SCALE GENOMIC DNA]</scope>
    <source>
        <strain evidence="1 2">NBRC 15454</strain>
    </source>
</reference>
<name>A0A401VV38_STREY</name>
<dbReference type="EMBL" id="BHZD01000001">
    <property type="protein sequence ID" value="GCD40901.1"/>
    <property type="molecule type" value="Genomic_DNA"/>
</dbReference>
<dbReference type="AlphaFoldDB" id="A0A401VV38"/>